<dbReference type="InterPro" id="IPR036969">
    <property type="entry name" value="Citrate_synthase_sf"/>
</dbReference>
<dbReference type="Gene3D" id="1.10.580.10">
    <property type="entry name" value="Citrate Synthase, domain 1"/>
    <property type="match status" value="1"/>
</dbReference>
<organism evidence="6 7">
    <name type="scientific">Nitratireductor mangrovi</name>
    <dbReference type="NCBI Taxonomy" id="2599600"/>
    <lineage>
        <taxon>Bacteria</taxon>
        <taxon>Pseudomonadati</taxon>
        <taxon>Pseudomonadota</taxon>
        <taxon>Alphaproteobacteria</taxon>
        <taxon>Hyphomicrobiales</taxon>
        <taxon>Phyllobacteriaceae</taxon>
        <taxon>Nitratireductor</taxon>
    </lineage>
</organism>
<evidence type="ECO:0000313" key="7">
    <source>
        <dbReference type="Proteomes" id="UP000321389"/>
    </source>
</evidence>
<dbReference type="AlphaFoldDB" id="A0A5B8L1E1"/>
<dbReference type="KEGG" id="niy:FQ775_16050"/>
<dbReference type="GO" id="GO:0006099">
    <property type="term" value="P:tricarboxylic acid cycle"/>
    <property type="evidence" value="ECO:0007669"/>
    <property type="project" value="UniProtKB-UniPathway"/>
</dbReference>
<dbReference type="Proteomes" id="UP000321389">
    <property type="component" value="Chromosome"/>
</dbReference>
<dbReference type="GO" id="GO:0036440">
    <property type="term" value="F:citrate synthase activity"/>
    <property type="evidence" value="ECO:0007669"/>
    <property type="project" value="UniProtKB-EC"/>
</dbReference>
<protein>
    <recommendedName>
        <fullName evidence="3">citrate synthase (unknown stereospecificity)</fullName>
        <ecNumber evidence="3">2.3.3.16</ecNumber>
    </recommendedName>
</protein>
<dbReference type="Pfam" id="PF00285">
    <property type="entry name" value="Citrate_synt"/>
    <property type="match status" value="1"/>
</dbReference>
<dbReference type="RefSeq" id="WP_146300406.1">
    <property type="nucleotide sequence ID" value="NZ_CP042301.2"/>
</dbReference>
<dbReference type="PANTHER" id="PTHR11739:SF4">
    <property type="entry name" value="CITRATE SYNTHASE, PEROXISOMAL"/>
    <property type="match status" value="1"/>
</dbReference>
<dbReference type="InterPro" id="IPR016142">
    <property type="entry name" value="Citrate_synth-like_lrg_a-sub"/>
</dbReference>
<evidence type="ECO:0000256" key="4">
    <source>
        <dbReference type="ARBA" id="ARBA00022679"/>
    </source>
</evidence>
<dbReference type="UniPathway" id="UPA00223">
    <property type="reaction ID" value="UER00717"/>
</dbReference>
<dbReference type="Gene3D" id="1.10.230.10">
    <property type="entry name" value="Cytochrome P450-Terp, domain 2"/>
    <property type="match status" value="1"/>
</dbReference>
<evidence type="ECO:0000256" key="2">
    <source>
        <dbReference type="ARBA" id="ARBA00010566"/>
    </source>
</evidence>
<dbReference type="InterPro" id="IPR019810">
    <property type="entry name" value="Citrate_synthase_AS"/>
</dbReference>
<dbReference type="InterPro" id="IPR016143">
    <property type="entry name" value="Citrate_synth-like_sm_a-sub"/>
</dbReference>
<comment type="similarity">
    <text evidence="2 5">Belongs to the citrate synthase family.</text>
</comment>
<evidence type="ECO:0000313" key="6">
    <source>
        <dbReference type="EMBL" id="QDZ01765.1"/>
    </source>
</evidence>
<dbReference type="PRINTS" id="PR00143">
    <property type="entry name" value="CITRTSNTHASE"/>
</dbReference>
<dbReference type="PANTHER" id="PTHR11739">
    <property type="entry name" value="CITRATE SYNTHASE"/>
    <property type="match status" value="1"/>
</dbReference>
<evidence type="ECO:0000256" key="1">
    <source>
        <dbReference type="ARBA" id="ARBA00004751"/>
    </source>
</evidence>
<dbReference type="GO" id="GO:0005975">
    <property type="term" value="P:carbohydrate metabolic process"/>
    <property type="evidence" value="ECO:0007669"/>
    <property type="project" value="TreeGrafter"/>
</dbReference>
<sequence>MKNLPEPLYLSAREAAAELAISPASLYAYVSRGMIRSEPEPQSRGKRYRAEDVRALKNRRAPPAGVARAGEADMPVLDTAISTITEAGPLYRGVHAVALADHATLEQAATLLWDTSGPDAFAAGNLPVMNAAMCAIVSATAEAAAIERAIAVLALAGDADPTAFNRSADGRARTGARLMRLVAATILKTQPSSLPLHRQIAQGWAPGNAAATDLIRRALVLLADHELNASTYTLRCAISTGLNIYDAAIAGLAALKGPKHGGAGPRAAHLVKDLADGSLASKVRERVSTGERIPGFGHSVYKNGDPRAAYLLAALSKAGAEERLAAEAPSLITEATGLYPNIDYALAVMMRLLGLPIGHETALFAMARTAGWVAHGIEQLRADTLIRPRARYVGPAPRGSTD</sequence>
<comment type="pathway">
    <text evidence="1">Carbohydrate metabolism; tricarboxylic acid cycle; isocitrate from oxaloacetate: step 1/2.</text>
</comment>
<dbReference type="EC" id="2.3.3.16" evidence="3"/>
<dbReference type="EMBL" id="CP042301">
    <property type="protein sequence ID" value="QDZ01765.1"/>
    <property type="molecule type" value="Genomic_DNA"/>
</dbReference>
<proteinExistence type="inferred from homology"/>
<reference evidence="6" key="1">
    <citation type="submission" date="2020-04" db="EMBL/GenBank/DDBJ databases">
        <title>Nitratireductor sp. nov. isolated from mangrove soil.</title>
        <authorList>
            <person name="Ye Y."/>
        </authorList>
    </citation>
    <scope>NUCLEOTIDE SEQUENCE</scope>
    <source>
        <strain evidence="6">SY7</strain>
    </source>
</reference>
<evidence type="ECO:0000256" key="3">
    <source>
        <dbReference type="ARBA" id="ARBA00012972"/>
    </source>
</evidence>
<keyword evidence="7" id="KW-1185">Reference proteome</keyword>
<evidence type="ECO:0000256" key="5">
    <source>
        <dbReference type="RuleBase" id="RU003406"/>
    </source>
</evidence>
<dbReference type="GO" id="GO:0005829">
    <property type="term" value="C:cytosol"/>
    <property type="evidence" value="ECO:0007669"/>
    <property type="project" value="TreeGrafter"/>
</dbReference>
<dbReference type="InterPro" id="IPR002020">
    <property type="entry name" value="Citrate_synthase"/>
</dbReference>
<dbReference type="CDD" id="cd06102">
    <property type="entry name" value="citrate_synt_like_2"/>
    <property type="match status" value="1"/>
</dbReference>
<dbReference type="PROSITE" id="PS00480">
    <property type="entry name" value="CITRATE_SYNTHASE"/>
    <property type="match status" value="1"/>
</dbReference>
<name>A0A5B8L1E1_9HYPH</name>
<keyword evidence="4 5" id="KW-0808">Transferase</keyword>
<dbReference type="SUPFAM" id="SSF48256">
    <property type="entry name" value="Citrate synthase"/>
    <property type="match status" value="1"/>
</dbReference>
<gene>
    <name evidence="6" type="ORF">FQ775_16050</name>
</gene>
<accession>A0A5B8L1E1</accession>
<dbReference type="OrthoDB" id="9786046at2"/>